<evidence type="ECO:0000313" key="2">
    <source>
        <dbReference type="Proteomes" id="UP000008136"/>
    </source>
</evidence>
<keyword evidence="2" id="KW-1185">Reference proteome</keyword>
<dbReference type="AlphaFoldDB" id="F2KSA6"/>
<dbReference type="GeneID" id="10395189"/>
<name>F2KSA6_ARCVS</name>
<reference evidence="1 2" key="1">
    <citation type="submission" date="2011-03" db="EMBL/GenBank/DDBJ databases">
        <title>The complete genome of Archaeoglobus veneficus SNP6.</title>
        <authorList>
            <consortium name="US DOE Joint Genome Institute (JGI-PGF)"/>
            <person name="Lucas S."/>
            <person name="Copeland A."/>
            <person name="Lapidus A."/>
            <person name="Bruce D."/>
            <person name="Goodwin L."/>
            <person name="Pitluck S."/>
            <person name="Kyrpides N."/>
            <person name="Mavromatis K."/>
            <person name="Pagani I."/>
            <person name="Ivanova N."/>
            <person name="Mikhailova N."/>
            <person name="Lu M."/>
            <person name="Detter J.C."/>
            <person name="Tapia R."/>
            <person name="Han C."/>
            <person name="Land M."/>
            <person name="Hauser L."/>
            <person name="Markowitz V."/>
            <person name="Cheng J.-F."/>
            <person name="Hugenholtz P."/>
            <person name="Woyke T."/>
            <person name="Wu D."/>
            <person name="Spring S."/>
            <person name="Brambilla E."/>
            <person name="Klenk H.-P."/>
            <person name="Eisen J.A."/>
        </authorList>
    </citation>
    <scope>NUCLEOTIDE SEQUENCE [LARGE SCALE GENOMIC DNA]</scope>
    <source>
        <strain>SNP6</strain>
    </source>
</reference>
<organism evidence="1 2">
    <name type="scientific">Archaeoglobus veneficus (strain DSM 11195 / SNP6)</name>
    <dbReference type="NCBI Taxonomy" id="693661"/>
    <lineage>
        <taxon>Archaea</taxon>
        <taxon>Methanobacteriati</taxon>
        <taxon>Methanobacteriota</taxon>
        <taxon>Archaeoglobi</taxon>
        <taxon>Archaeoglobales</taxon>
        <taxon>Archaeoglobaceae</taxon>
        <taxon>Archaeoglobus</taxon>
    </lineage>
</organism>
<evidence type="ECO:0000313" key="1">
    <source>
        <dbReference type="EMBL" id="AEA48045.1"/>
    </source>
</evidence>
<accession>F2KSA6</accession>
<protein>
    <submittedName>
        <fullName evidence="1">Uncharacterized protein</fullName>
    </submittedName>
</protein>
<dbReference type="STRING" id="693661.Arcve_2055"/>
<sequence>MMLFRDFGLSREDEIDVIADAVKLLRREITPEEFIEKAIASTPIKALCYGVTYHYALTKNVPLISKISDEVFGFLSAYDEKKVRAILEIITPEDAE</sequence>
<dbReference type="RefSeq" id="WP_013684696.1">
    <property type="nucleotide sequence ID" value="NC_015320.1"/>
</dbReference>
<proteinExistence type="predicted"/>
<dbReference type="KEGG" id="ave:Arcve_2055"/>
<dbReference type="HOGENOM" id="CLU_2353076_0_0_2"/>
<dbReference type="EMBL" id="CP002588">
    <property type="protein sequence ID" value="AEA48045.1"/>
    <property type="molecule type" value="Genomic_DNA"/>
</dbReference>
<dbReference type="Proteomes" id="UP000008136">
    <property type="component" value="Chromosome"/>
</dbReference>
<gene>
    <name evidence="1" type="ordered locus">Arcve_2055</name>
</gene>